<sequence>MLTLRSPVFSFRLPLRRVVVNALLAALAALLIVAGLFGGSYPVSFADFMAVLNGTTDAVTEMVVLDYRLPRILTALGVGLAFGLAGEMIQTLLRNPLASPDIIGFTAGAGTGALFTVAILGTTAFVVPGAMFGGLGAALIVIGLSWRRGIAPGQIVLIGIGITLTLGVIGDLLMTRLDATSAYELMKWLVGSLHSRSYADVQIIWLGLLILAPVAFWHQFILARASLDEPVALGLGIALNRSRMVTLGLAVGLVAVAVSAAGPLPFVAFVSGPIAHGLNRASRPTLLSAALVGAIITLFADMVSQTALSGMSLPAGVFTALIGAPVLIWVLIIQSRKNRL</sequence>
<dbReference type="EMBL" id="VICH01000016">
    <property type="protein sequence ID" value="TQV65807.1"/>
    <property type="molecule type" value="Genomic_DNA"/>
</dbReference>
<dbReference type="AlphaFoldDB" id="A0A545SLE5"/>
<evidence type="ECO:0000256" key="8">
    <source>
        <dbReference type="SAM" id="Phobius"/>
    </source>
</evidence>
<proteinExistence type="inferred from homology"/>
<comment type="subcellular location">
    <subcellularLocation>
        <location evidence="1">Cell membrane</location>
        <topology evidence="1">Multi-pass membrane protein</topology>
    </subcellularLocation>
</comment>
<feature type="transmembrane region" description="Helical" evidence="8">
    <location>
        <begin position="315"/>
        <end position="333"/>
    </location>
</feature>
<name>A0A545SLE5_9RHOB</name>
<feature type="transmembrane region" description="Helical" evidence="8">
    <location>
        <begin position="102"/>
        <end position="120"/>
    </location>
</feature>
<keyword evidence="6 8" id="KW-1133">Transmembrane helix</keyword>
<dbReference type="SUPFAM" id="SSF81345">
    <property type="entry name" value="ABC transporter involved in vitamin B12 uptake, BtuC"/>
    <property type="match status" value="1"/>
</dbReference>
<dbReference type="Gene3D" id="1.10.3470.10">
    <property type="entry name" value="ABC transporter involved in vitamin B12 uptake, BtuC"/>
    <property type="match status" value="1"/>
</dbReference>
<dbReference type="GO" id="GO:0005886">
    <property type="term" value="C:plasma membrane"/>
    <property type="evidence" value="ECO:0007669"/>
    <property type="project" value="UniProtKB-SubCell"/>
</dbReference>
<evidence type="ECO:0000256" key="1">
    <source>
        <dbReference type="ARBA" id="ARBA00004651"/>
    </source>
</evidence>
<evidence type="ECO:0000256" key="2">
    <source>
        <dbReference type="ARBA" id="ARBA00007935"/>
    </source>
</evidence>
<evidence type="ECO:0000256" key="6">
    <source>
        <dbReference type="ARBA" id="ARBA00022989"/>
    </source>
</evidence>
<dbReference type="InterPro" id="IPR000522">
    <property type="entry name" value="ABC_transptr_permease_BtuC"/>
</dbReference>
<feature type="transmembrane region" description="Helical" evidence="8">
    <location>
        <begin position="126"/>
        <end position="146"/>
    </location>
</feature>
<dbReference type="CDD" id="cd06550">
    <property type="entry name" value="TM_ABC_iron-siderophores_like"/>
    <property type="match status" value="1"/>
</dbReference>
<organism evidence="9 10">
    <name type="scientific">Aliiroseovarius halocynthiae</name>
    <dbReference type="NCBI Taxonomy" id="985055"/>
    <lineage>
        <taxon>Bacteria</taxon>
        <taxon>Pseudomonadati</taxon>
        <taxon>Pseudomonadota</taxon>
        <taxon>Alphaproteobacteria</taxon>
        <taxon>Rhodobacterales</taxon>
        <taxon>Paracoccaceae</taxon>
        <taxon>Aliiroseovarius</taxon>
    </lineage>
</organism>
<evidence type="ECO:0000256" key="4">
    <source>
        <dbReference type="ARBA" id="ARBA00022475"/>
    </source>
</evidence>
<protein>
    <submittedName>
        <fullName evidence="9">Iron chelate uptake ABC transporter family permease subunit</fullName>
    </submittedName>
</protein>
<keyword evidence="3" id="KW-0813">Transport</keyword>
<evidence type="ECO:0000256" key="7">
    <source>
        <dbReference type="ARBA" id="ARBA00023136"/>
    </source>
</evidence>
<dbReference type="InterPro" id="IPR037294">
    <property type="entry name" value="ABC_BtuC-like"/>
</dbReference>
<evidence type="ECO:0000313" key="9">
    <source>
        <dbReference type="EMBL" id="TQV65807.1"/>
    </source>
</evidence>
<feature type="transmembrane region" description="Helical" evidence="8">
    <location>
        <begin position="69"/>
        <end position="90"/>
    </location>
</feature>
<evidence type="ECO:0000313" key="10">
    <source>
        <dbReference type="Proteomes" id="UP000315816"/>
    </source>
</evidence>
<dbReference type="PANTHER" id="PTHR30472">
    <property type="entry name" value="FERRIC ENTEROBACTIN TRANSPORT SYSTEM PERMEASE PROTEIN"/>
    <property type="match status" value="1"/>
</dbReference>
<evidence type="ECO:0000256" key="3">
    <source>
        <dbReference type="ARBA" id="ARBA00022448"/>
    </source>
</evidence>
<dbReference type="GO" id="GO:0033214">
    <property type="term" value="P:siderophore-iron import into cell"/>
    <property type="evidence" value="ECO:0007669"/>
    <property type="project" value="TreeGrafter"/>
</dbReference>
<keyword evidence="4" id="KW-1003">Cell membrane</keyword>
<evidence type="ECO:0000256" key="5">
    <source>
        <dbReference type="ARBA" id="ARBA00022692"/>
    </source>
</evidence>
<reference evidence="9 10" key="1">
    <citation type="submission" date="2019-06" db="EMBL/GenBank/DDBJ databases">
        <title>A novel species of marine bacteria.</title>
        <authorList>
            <person name="Wang Y."/>
        </authorList>
    </citation>
    <scope>NUCLEOTIDE SEQUENCE [LARGE SCALE GENOMIC DNA]</scope>
    <source>
        <strain evidence="9 10">MA1-10</strain>
    </source>
</reference>
<dbReference type="GO" id="GO:0022857">
    <property type="term" value="F:transmembrane transporter activity"/>
    <property type="evidence" value="ECO:0007669"/>
    <property type="project" value="InterPro"/>
</dbReference>
<keyword evidence="5 8" id="KW-0812">Transmembrane</keyword>
<feature type="transmembrane region" description="Helical" evidence="8">
    <location>
        <begin position="155"/>
        <end position="174"/>
    </location>
</feature>
<feature type="transmembrane region" description="Helical" evidence="8">
    <location>
        <begin position="244"/>
        <end position="266"/>
    </location>
</feature>
<dbReference type="Pfam" id="PF01032">
    <property type="entry name" value="FecCD"/>
    <property type="match status" value="1"/>
</dbReference>
<dbReference type="PANTHER" id="PTHR30472:SF24">
    <property type="entry name" value="FERRIC ENTEROBACTIN TRANSPORT SYSTEM PERMEASE PROTEIN FEPG"/>
    <property type="match status" value="1"/>
</dbReference>
<comment type="caution">
    <text evidence="9">The sequence shown here is derived from an EMBL/GenBank/DDBJ whole genome shotgun (WGS) entry which is preliminary data.</text>
</comment>
<dbReference type="Proteomes" id="UP000315816">
    <property type="component" value="Unassembled WGS sequence"/>
</dbReference>
<accession>A0A545SLE5</accession>
<keyword evidence="10" id="KW-1185">Reference proteome</keyword>
<feature type="transmembrane region" description="Helical" evidence="8">
    <location>
        <begin position="203"/>
        <end position="223"/>
    </location>
</feature>
<gene>
    <name evidence="9" type="ORF">FIL88_15860</name>
</gene>
<comment type="similarity">
    <text evidence="2">Belongs to the binding-protein-dependent transport system permease family. FecCD subfamily.</text>
</comment>
<dbReference type="OrthoDB" id="9811975at2"/>
<keyword evidence="7 8" id="KW-0472">Membrane</keyword>